<dbReference type="HOGENOM" id="CLU_006187_4_2_1"/>
<evidence type="ECO:0000259" key="9">
    <source>
        <dbReference type="Pfam" id="PF01431"/>
    </source>
</evidence>
<evidence type="ECO:0000313" key="12">
    <source>
        <dbReference type="Proteomes" id="UP000014500"/>
    </source>
</evidence>
<accession>T1IPL6</accession>
<keyword evidence="7" id="KW-0482">Metalloprotease</keyword>
<dbReference type="Gene3D" id="3.40.390.10">
    <property type="entry name" value="Collagenase (Catalytic Domain)"/>
    <property type="match status" value="1"/>
</dbReference>
<name>T1IPL6_STRMM</name>
<dbReference type="eggNOG" id="KOG3624">
    <property type="taxonomic scope" value="Eukaryota"/>
</dbReference>
<keyword evidence="5" id="KW-0378">Hydrolase</keyword>
<dbReference type="PhylomeDB" id="T1IPL6"/>
<dbReference type="PANTHER" id="PTHR11733">
    <property type="entry name" value="ZINC METALLOPROTEASE FAMILY M13 NEPRILYSIN-RELATED"/>
    <property type="match status" value="1"/>
</dbReference>
<dbReference type="InterPro" id="IPR000718">
    <property type="entry name" value="Peptidase_M13"/>
</dbReference>
<dbReference type="GO" id="GO:0004222">
    <property type="term" value="F:metalloendopeptidase activity"/>
    <property type="evidence" value="ECO:0007669"/>
    <property type="project" value="InterPro"/>
</dbReference>
<dbReference type="PROSITE" id="PS51257">
    <property type="entry name" value="PROKAR_LIPOPROTEIN"/>
    <property type="match status" value="1"/>
</dbReference>
<comment type="cofactor">
    <cofactor evidence="1">
        <name>Zn(2+)</name>
        <dbReference type="ChEBI" id="CHEBI:29105"/>
    </cofactor>
</comment>
<keyword evidence="4" id="KW-0479">Metal-binding</keyword>
<organism evidence="11 12">
    <name type="scientific">Strigamia maritima</name>
    <name type="common">European centipede</name>
    <name type="synonym">Geophilus maritimus</name>
    <dbReference type="NCBI Taxonomy" id="126957"/>
    <lineage>
        <taxon>Eukaryota</taxon>
        <taxon>Metazoa</taxon>
        <taxon>Ecdysozoa</taxon>
        <taxon>Arthropoda</taxon>
        <taxon>Myriapoda</taxon>
        <taxon>Chilopoda</taxon>
        <taxon>Pleurostigmophora</taxon>
        <taxon>Geophilomorpha</taxon>
        <taxon>Linotaeniidae</taxon>
        <taxon>Strigamia</taxon>
    </lineage>
</organism>
<dbReference type="Proteomes" id="UP000014500">
    <property type="component" value="Unassembled WGS sequence"/>
</dbReference>
<evidence type="ECO:0000256" key="2">
    <source>
        <dbReference type="ARBA" id="ARBA00007357"/>
    </source>
</evidence>
<keyword evidence="8" id="KW-0472">Membrane</keyword>
<evidence type="ECO:0000259" key="10">
    <source>
        <dbReference type="Pfam" id="PF05649"/>
    </source>
</evidence>
<comment type="similarity">
    <text evidence="2">Belongs to the peptidase M13 family.</text>
</comment>
<dbReference type="Gene3D" id="1.10.1380.10">
    <property type="entry name" value="Neutral endopeptidase , domain2"/>
    <property type="match status" value="1"/>
</dbReference>
<evidence type="ECO:0000256" key="3">
    <source>
        <dbReference type="ARBA" id="ARBA00022670"/>
    </source>
</evidence>
<keyword evidence="12" id="KW-1185">Reference proteome</keyword>
<feature type="domain" description="Peptidase M13 N-terminal" evidence="10">
    <location>
        <begin position="95"/>
        <end position="483"/>
    </location>
</feature>
<dbReference type="PANTHER" id="PTHR11733:SF224">
    <property type="entry name" value="NEPRILYSIN-2"/>
    <property type="match status" value="1"/>
</dbReference>
<dbReference type="AlphaFoldDB" id="T1IPL6"/>
<keyword evidence="3" id="KW-0645">Protease</keyword>
<sequence>MTAKLKNTFLIAWWYGRTKLEKTLFIVTTAVVLGCLGLSTALAVIATTWYERDGDNGQAQGFMTGRTDDNNVCLTKGCVVAAATLIRNMDENVNPCEDFFQYACGGFMDRTVIPDDKTSITSFVVLEEDLKQRLKVLIEQPKNNEEPESFWKIKDLYGACMNTSQIQEVGSKPLVDLINSVGGWPAVLGNSWNEENFNWVSTLYSFREVGITIDYLFDLSVSKDLKNTTYRLIELDQPVFGMPDRAYLLKGFNDSLVQAYYNLMINVAVLLGANKADAHEQLKESLQFETQLANFSLPREERRNYTKLYHKMTVSDLYQLSSHVNWLEYFNTILPYEIESNEPVIVNVPAYITKALDFINNSPKRVVANYIMWRVALNNIGHLDKRFRAVRMEYVTTLTGQTQETARWLQCMSVSSSAMPVALGSMYVRQYFKQEAKVTALEMVDGIRDEFRKILDEVTWMDSGTKEKAQDKLSGITKHVAYPDELLNNRLLDGLYQNITITSDDHFANLMSIRRYAANFSYGLLRKPVNKTDWKNHGEAAEVNAYYNPPDNNFPAGILQGVFFASDRPRYLNYGGIGFVIGHEITHGFDDQGRQFDKDGNLKNWWDKATDIMFDKRVKCIIDQYSNYTVPENGMKVNGINTQGENIADNGGLKEAYRAYQTWSLKQGSEPLLPGLTLNQRQLFWLSAANVWCSKERPQALAVRVVTGVHSPSRFRVNGPMSNLPAFSEDFQCTKGSPMNPLNKCSVW</sequence>
<dbReference type="SUPFAM" id="SSF55486">
    <property type="entry name" value="Metalloproteases ('zincins'), catalytic domain"/>
    <property type="match status" value="1"/>
</dbReference>
<dbReference type="GO" id="GO:0046872">
    <property type="term" value="F:metal ion binding"/>
    <property type="evidence" value="ECO:0007669"/>
    <property type="project" value="UniProtKB-KW"/>
</dbReference>
<dbReference type="InterPro" id="IPR008753">
    <property type="entry name" value="Peptidase_M13_N"/>
</dbReference>
<dbReference type="EMBL" id="JH431264">
    <property type="status" value="NOT_ANNOTATED_CDS"/>
    <property type="molecule type" value="Genomic_DNA"/>
</dbReference>
<reference evidence="12" key="1">
    <citation type="submission" date="2011-05" db="EMBL/GenBank/DDBJ databases">
        <authorList>
            <person name="Richards S.R."/>
            <person name="Qu J."/>
            <person name="Jiang H."/>
            <person name="Jhangiani S.N."/>
            <person name="Agravi P."/>
            <person name="Goodspeed R."/>
            <person name="Gross S."/>
            <person name="Mandapat C."/>
            <person name="Jackson L."/>
            <person name="Mathew T."/>
            <person name="Pu L."/>
            <person name="Thornton R."/>
            <person name="Saada N."/>
            <person name="Wilczek-Boney K.B."/>
            <person name="Lee S."/>
            <person name="Kovar C."/>
            <person name="Wu Y."/>
            <person name="Scherer S.E."/>
            <person name="Worley K.C."/>
            <person name="Muzny D.M."/>
            <person name="Gibbs R."/>
        </authorList>
    </citation>
    <scope>NUCLEOTIDE SEQUENCE</scope>
    <source>
        <strain evidence="12">Brora</strain>
    </source>
</reference>
<dbReference type="PRINTS" id="PR00786">
    <property type="entry name" value="NEPRILYSIN"/>
</dbReference>
<dbReference type="GO" id="GO:0016485">
    <property type="term" value="P:protein processing"/>
    <property type="evidence" value="ECO:0007669"/>
    <property type="project" value="TreeGrafter"/>
</dbReference>
<keyword evidence="6" id="KW-0862">Zinc</keyword>
<dbReference type="PROSITE" id="PS51885">
    <property type="entry name" value="NEPRILYSIN"/>
    <property type="match status" value="1"/>
</dbReference>
<keyword evidence="8" id="KW-0812">Transmembrane</keyword>
<dbReference type="EnsemblMetazoa" id="SMAR002969-RA">
    <property type="protein sequence ID" value="SMAR002969-PA"/>
    <property type="gene ID" value="SMAR002969"/>
</dbReference>
<protein>
    <recommendedName>
        <fullName evidence="13">Peptidase M13 N-terminal domain-containing protein</fullName>
    </recommendedName>
</protein>
<evidence type="ECO:0000256" key="4">
    <source>
        <dbReference type="ARBA" id="ARBA00022723"/>
    </source>
</evidence>
<dbReference type="Pfam" id="PF05649">
    <property type="entry name" value="Peptidase_M13_N"/>
    <property type="match status" value="1"/>
</dbReference>
<evidence type="ECO:0000256" key="7">
    <source>
        <dbReference type="ARBA" id="ARBA00023049"/>
    </source>
</evidence>
<evidence type="ECO:0000256" key="1">
    <source>
        <dbReference type="ARBA" id="ARBA00001947"/>
    </source>
</evidence>
<dbReference type="Pfam" id="PF01431">
    <property type="entry name" value="Peptidase_M13"/>
    <property type="match status" value="1"/>
</dbReference>
<dbReference type="InterPro" id="IPR042089">
    <property type="entry name" value="Peptidase_M13_dom_2"/>
</dbReference>
<feature type="transmembrane region" description="Helical" evidence="8">
    <location>
        <begin position="24"/>
        <end position="50"/>
    </location>
</feature>
<dbReference type="InterPro" id="IPR018497">
    <property type="entry name" value="Peptidase_M13_C"/>
</dbReference>
<evidence type="ECO:0000256" key="8">
    <source>
        <dbReference type="SAM" id="Phobius"/>
    </source>
</evidence>
<dbReference type="CDD" id="cd08662">
    <property type="entry name" value="M13"/>
    <property type="match status" value="1"/>
</dbReference>
<evidence type="ECO:0000256" key="5">
    <source>
        <dbReference type="ARBA" id="ARBA00022801"/>
    </source>
</evidence>
<evidence type="ECO:0008006" key="13">
    <source>
        <dbReference type="Google" id="ProtNLM"/>
    </source>
</evidence>
<evidence type="ECO:0000256" key="6">
    <source>
        <dbReference type="ARBA" id="ARBA00022833"/>
    </source>
</evidence>
<keyword evidence="8" id="KW-1133">Transmembrane helix</keyword>
<feature type="domain" description="Peptidase M13 C-terminal" evidence="9">
    <location>
        <begin position="544"/>
        <end position="747"/>
    </location>
</feature>
<dbReference type="GO" id="GO:0005886">
    <property type="term" value="C:plasma membrane"/>
    <property type="evidence" value="ECO:0007669"/>
    <property type="project" value="TreeGrafter"/>
</dbReference>
<dbReference type="OMA" id="STMATHI"/>
<proteinExistence type="inferred from homology"/>
<reference evidence="11" key="2">
    <citation type="submission" date="2015-02" db="UniProtKB">
        <authorList>
            <consortium name="EnsemblMetazoa"/>
        </authorList>
    </citation>
    <scope>IDENTIFICATION</scope>
</reference>
<evidence type="ECO:0000313" key="11">
    <source>
        <dbReference type="EnsemblMetazoa" id="SMAR002969-PA"/>
    </source>
</evidence>
<dbReference type="InterPro" id="IPR024079">
    <property type="entry name" value="MetalloPept_cat_dom_sf"/>
</dbReference>